<protein>
    <submittedName>
        <fullName evidence="2">Cobalamin biosynthesis protein P47K</fullName>
    </submittedName>
</protein>
<evidence type="ECO:0000313" key="2">
    <source>
        <dbReference type="EMBL" id="AHF00682.1"/>
    </source>
</evidence>
<name>W0DQH1_9GAMM</name>
<dbReference type="Pfam" id="PF02492">
    <property type="entry name" value="cobW"/>
    <property type="match status" value="1"/>
</dbReference>
<dbReference type="PANTHER" id="PTHR13748:SF46">
    <property type="entry name" value="ZINC CHAPERONE YEIR"/>
    <property type="match status" value="1"/>
</dbReference>
<dbReference type="InParanoid" id="W0DQH1"/>
<evidence type="ECO:0000259" key="1">
    <source>
        <dbReference type="Pfam" id="PF02492"/>
    </source>
</evidence>
<dbReference type="Proteomes" id="UP000005380">
    <property type="component" value="Chromosome"/>
</dbReference>
<feature type="domain" description="CobW/HypB/UreG nucleotide-binding" evidence="1">
    <location>
        <begin position="18"/>
        <end position="200"/>
    </location>
</feature>
<dbReference type="RefSeq" id="WP_006459799.1">
    <property type="nucleotide sequence ID" value="NZ_CP007030.1"/>
</dbReference>
<dbReference type="EMBL" id="CP007030">
    <property type="protein sequence ID" value="AHF00682.1"/>
    <property type="molecule type" value="Genomic_DNA"/>
</dbReference>
<sequence>MIFSATKPVPPSAPHTLPVLILSGLLGSGKTTLLRQLIQSKQQQAPAETWQILLNDFGELNLDASRLATDGIIISPLAGGCICCTAEHLFTRQLQQLTTQQHPDRLIIEPSGLANPAAIIRAIRRFNQQQSDTFFKIIQVITLVDATQFSESYYQRSGLLRDMLNLADQIIISKSDLVSAQQAATQQAWLNQTLRPSKPIHLNLTSEQRAGCWQAPRQSLSFHLLNDTNTPQLGQTSQRVKSSLPSLVNAQVKQGDISLLSWQGEAEQLWSRTLLKQLMAAPPAGLLRLKGILRTGKDWQAVQWSPSGLDFADQAWYLDNRLEILVDWPYEVFEQARADFEEKLSKCVQVRDLV</sequence>
<dbReference type="PANTHER" id="PTHR13748">
    <property type="entry name" value="COBW-RELATED"/>
    <property type="match status" value="1"/>
</dbReference>
<organism evidence="2 3">
    <name type="scientific">Thiomicrospira aerophila AL3</name>
    <dbReference type="NCBI Taxonomy" id="717772"/>
    <lineage>
        <taxon>Bacteria</taxon>
        <taxon>Pseudomonadati</taxon>
        <taxon>Pseudomonadota</taxon>
        <taxon>Gammaproteobacteria</taxon>
        <taxon>Thiotrichales</taxon>
        <taxon>Piscirickettsiaceae</taxon>
        <taxon>Thiomicrospira</taxon>
    </lineage>
</organism>
<dbReference type="InterPro" id="IPR027417">
    <property type="entry name" value="P-loop_NTPase"/>
</dbReference>
<dbReference type="InterPro" id="IPR003495">
    <property type="entry name" value="CobW/HypB/UreG_nucleotide-bd"/>
</dbReference>
<dbReference type="KEGG" id="tao:THIAE_01885"/>
<dbReference type="AlphaFoldDB" id="W0DQH1"/>
<keyword evidence="3" id="KW-1185">Reference proteome</keyword>
<dbReference type="SUPFAM" id="SSF52540">
    <property type="entry name" value="P-loop containing nucleoside triphosphate hydrolases"/>
    <property type="match status" value="1"/>
</dbReference>
<dbReference type="HOGENOM" id="CLU_017452_1_2_6"/>
<dbReference type="InterPro" id="IPR051316">
    <property type="entry name" value="Zinc-reg_GTPase_activator"/>
</dbReference>
<proteinExistence type="predicted"/>
<accession>W0DQH1</accession>
<dbReference type="eggNOG" id="COG0523">
    <property type="taxonomic scope" value="Bacteria"/>
</dbReference>
<dbReference type="Gene3D" id="3.40.50.300">
    <property type="entry name" value="P-loop containing nucleotide triphosphate hydrolases"/>
    <property type="match status" value="1"/>
</dbReference>
<dbReference type="OrthoDB" id="9808822at2"/>
<reference evidence="2 3" key="1">
    <citation type="submission" date="2013-12" db="EMBL/GenBank/DDBJ databases">
        <authorList>
            <consortium name="DOE Joint Genome Institute"/>
            <person name="Kappler U."/>
            <person name="Huntemann M."/>
            <person name="Han J."/>
            <person name="Chen A."/>
            <person name="Kyrpides N."/>
            <person name="Mavromatis K."/>
            <person name="Markowitz V."/>
            <person name="Palaniappan K."/>
            <person name="Ivanova N."/>
            <person name="Schaumberg A."/>
            <person name="Pati A."/>
            <person name="Liolios K."/>
            <person name="Nordberg H.P."/>
            <person name="Cantor M.N."/>
            <person name="Hua S.X."/>
            <person name="Woyke T."/>
        </authorList>
    </citation>
    <scope>NUCLEOTIDE SEQUENCE [LARGE SCALE GENOMIC DNA]</scope>
    <source>
        <strain evidence="3">AL2</strain>
    </source>
</reference>
<dbReference type="GO" id="GO:0005737">
    <property type="term" value="C:cytoplasm"/>
    <property type="evidence" value="ECO:0007669"/>
    <property type="project" value="TreeGrafter"/>
</dbReference>
<gene>
    <name evidence="2" type="ORF">THIAE_01885</name>
</gene>
<evidence type="ECO:0000313" key="3">
    <source>
        <dbReference type="Proteomes" id="UP000005380"/>
    </source>
</evidence>
<dbReference type="FunCoup" id="W0DQH1">
    <property type="interactions" value="30"/>
</dbReference>
<dbReference type="STRING" id="717772.THIAE_01885"/>